<accession>A0ABD1Z111</accession>
<dbReference type="PANTHER" id="PTHR36327:SF1">
    <property type="entry name" value="OS03G0731100 PROTEIN"/>
    <property type="match status" value="1"/>
</dbReference>
<evidence type="ECO:0000313" key="2">
    <source>
        <dbReference type="Proteomes" id="UP001605036"/>
    </source>
</evidence>
<dbReference type="Proteomes" id="UP001605036">
    <property type="component" value="Unassembled WGS sequence"/>
</dbReference>
<protein>
    <submittedName>
        <fullName evidence="1">Uncharacterized protein</fullName>
    </submittedName>
</protein>
<organism evidence="1 2">
    <name type="scientific">Riccia fluitans</name>
    <dbReference type="NCBI Taxonomy" id="41844"/>
    <lineage>
        <taxon>Eukaryota</taxon>
        <taxon>Viridiplantae</taxon>
        <taxon>Streptophyta</taxon>
        <taxon>Embryophyta</taxon>
        <taxon>Marchantiophyta</taxon>
        <taxon>Marchantiopsida</taxon>
        <taxon>Marchantiidae</taxon>
        <taxon>Marchantiales</taxon>
        <taxon>Ricciaceae</taxon>
        <taxon>Riccia</taxon>
    </lineage>
</organism>
<gene>
    <name evidence="1" type="ORF">R1flu_009074</name>
</gene>
<evidence type="ECO:0000313" key="1">
    <source>
        <dbReference type="EMBL" id="KAL2641487.1"/>
    </source>
</evidence>
<dbReference type="PANTHER" id="PTHR36327">
    <property type="entry name" value="UNNAMED PRODUCT"/>
    <property type="match status" value="1"/>
</dbReference>
<comment type="caution">
    <text evidence="1">The sequence shown here is derived from an EMBL/GenBank/DDBJ whole genome shotgun (WGS) entry which is preliminary data.</text>
</comment>
<dbReference type="AlphaFoldDB" id="A0ABD1Z111"/>
<dbReference type="EMBL" id="JBHFFA010000002">
    <property type="protein sequence ID" value="KAL2641487.1"/>
    <property type="molecule type" value="Genomic_DNA"/>
</dbReference>
<sequence length="239" mass="26438">MLGANCHFVLPSPITSFQIVPVSNHVNEQTVISNFASRGTVVVTSPSTVSITGINVRANCSTKNVERSSFSLYCTGRRRVLPAGITNSLSRRVTANVRASCRSRNAERISCLRDEDGRRRFLSLMSGAAWLTFLERNSAAFAAEEGSSNVGAAESVISGVEAPEEPATDTPAEGNALIRKLLARSKANKEKNDKARLDDYYRRNFKEYFEFIEGTVRRKKAEDLTEAEKGIIEWLKTNR</sequence>
<reference evidence="1 2" key="1">
    <citation type="submission" date="2024-09" db="EMBL/GenBank/DDBJ databases">
        <title>Chromosome-scale assembly of Riccia fluitans.</title>
        <authorList>
            <person name="Paukszto L."/>
            <person name="Sawicki J."/>
            <person name="Karawczyk K."/>
            <person name="Piernik-Szablinska J."/>
            <person name="Szczecinska M."/>
            <person name="Mazdziarz M."/>
        </authorList>
    </citation>
    <scope>NUCLEOTIDE SEQUENCE [LARGE SCALE GENOMIC DNA]</scope>
    <source>
        <strain evidence="1">Rf_01</strain>
        <tissue evidence="1">Aerial parts of the thallus</tissue>
    </source>
</reference>
<keyword evidence="2" id="KW-1185">Reference proteome</keyword>
<name>A0ABD1Z111_9MARC</name>
<proteinExistence type="predicted"/>